<comment type="caution">
    <text evidence="1">The sequence shown here is derived from an EMBL/GenBank/DDBJ whole genome shotgun (WGS) entry which is preliminary data.</text>
</comment>
<accession>A0ABR3NSP5</accession>
<dbReference type="Proteomes" id="UP001558613">
    <property type="component" value="Unassembled WGS sequence"/>
</dbReference>
<sequence>MAGGKKPRVFCLMNSSNGFRPEAHLNSGDCLDDEFHVEEHVLAQCLYLDMFLCDTTAGRLLGGRQLRWS</sequence>
<gene>
    <name evidence="1" type="ORF">QQF64_014579</name>
</gene>
<dbReference type="EMBL" id="JAYMGO010000002">
    <property type="protein sequence ID" value="KAL1279979.1"/>
    <property type="molecule type" value="Genomic_DNA"/>
</dbReference>
<name>A0ABR3NSP5_9TELE</name>
<reference evidence="1 2" key="1">
    <citation type="submission" date="2023-09" db="EMBL/GenBank/DDBJ databases">
        <authorList>
            <person name="Wang M."/>
        </authorList>
    </citation>
    <scope>NUCLEOTIDE SEQUENCE [LARGE SCALE GENOMIC DNA]</scope>
    <source>
        <strain evidence="1">GT-2023</strain>
        <tissue evidence="1">Liver</tissue>
    </source>
</reference>
<organism evidence="1 2">
    <name type="scientific">Cirrhinus molitorella</name>
    <name type="common">mud carp</name>
    <dbReference type="NCBI Taxonomy" id="172907"/>
    <lineage>
        <taxon>Eukaryota</taxon>
        <taxon>Metazoa</taxon>
        <taxon>Chordata</taxon>
        <taxon>Craniata</taxon>
        <taxon>Vertebrata</taxon>
        <taxon>Euteleostomi</taxon>
        <taxon>Actinopterygii</taxon>
        <taxon>Neopterygii</taxon>
        <taxon>Teleostei</taxon>
        <taxon>Ostariophysi</taxon>
        <taxon>Cypriniformes</taxon>
        <taxon>Cyprinidae</taxon>
        <taxon>Labeoninae</taxon>
        <taxon>Labeonini</taxon>
        <taxon>Cirrhinus</taxon>
    </lineage>
</organism>
<evidence type="ECO:0000313" key="1">
    <source>
        <dbReference type="EMBL" id="KAL1279979.1"/>
    </source>
</evidence>
<evidence type="ECO:0000313" key="2">
    <source>
        <dbReference type="Proteomes" id="UP001558613"/>
    </source>
</evidence>
<protein>
    <submittedName>
        <fullName evidence="1">Uncharacterized protein</fullName>
    </submittedName>
</protein>
<proteinExistence type="predicted"/>
<keyword evidence="2" id="KW-1185">Reference proteome</keyword>